<dbReference type="InterPro" id="IPR001119">
    <property type="entry name" value="SLH_dom"/>
</dbReference>
<evidence type="ECO:0000256" key="1">
    <source>
        <dbReference type="SAM" id="MobiDB-lite"/>
    </source>
</evidence>
<dbReference type="PROSITE" id="PS51272">
    <property type="entry name" value="SLH"/>
    <property type="match status" value="3"/>
</dbReference>
<dbReference type="InterPro" id="IPR059177">
    <property type="entry name" value="GH29D-like_dom"/>
</dbReference>
<keyword evidence="2" id="KW-0732">Signal</keyword>
<evidence type="ECO:0000259" key="4">
    <source>
        <dbReference type="PROSITE" id="PS51841"/>
    </source>
</evidence>
<dbReference type="InterPro" id="IPR001322">
    <property type="entry name" value="Lamin_tail_dom"/>
</dbReference>
<dbReference type="PROSITE" id="PS51841">
    <property type="entry name" value="LTD"/>
    <property type="match status" value="1"/>
</dbReference>
<dbReference type="InterPro" id="IPR036415">
    <property type="entry name" value="Lamin_tail_dom_sf"/>
</dbReference>
<dbReference type="Pfam" id="PF00932">
    <property type="entry name" value="LTD"/>
    <property type="match status" value="1"/>
</dbReference>
<dbReference type="SUPFAM" id="SSF74853">
    <property type="entry name" value="Lamin A/C globular tail domain"/>
    <property type="match status" value="1"/>
</dbReference>
<dbReference type="CDD" id="cd10283">
    <property type="entry name" value="MnuA_DNase1-like"/>
    <property type="match status" value="1"/>
</dbReference>
<evidence type="ECO:0000313" key="5">
    <source>
        <dbReference type="EMBL" id="MCR2802423.1"/>
    </source>
</evidence>
<dbReference type="SUPFAM" id="SSF56219">
    <property type="entry name" value="DNase I-like"/>
    <property type="match status" value="1"/>
</dbReference>
<accession>A0A9X2MIJ0</accession>
<evidence type="ECO:0000313" key="6">
    <source>
        <dbReference type="Proteomes" id="UP001141950"/>
    </source>
</evidence>
<protein>
    <submittedName>
        <fullName evidence="5">S-layer homology domain-containing protein</fullName>
    </submittedName>
</protein>
<dbReference type="GO" id="GO:0003824">
    <property type="term" value="F:catalytic activity"/>
    <property type="evidence" value="ECO:0007669"/>
    <property type="project" value="InterPro"/>
</dbReference>
<dbReference type="RefSeq" id="WP_257441928.1">
    <property type="nucleotide sequence ID" value="NZ_JANIPJ010000001.1"/>
</dbReference>
<feature type="domain" description="SLH" evidence="3">
    <location>
        <begin position="1161"/>
        <end position="1224"/>
    </location>
</feature>
<reference evidence="5" key="1">
    <citation type="submission" date="2022-08" db="EMBL/GenBank/DDBJ databases">
        <title>The genomic sequence of strain Paenibacillus sp. SCIV0701.</title>
        <authorList>
            <person name="Zhao H."/>
        </authorList>
    </citation>
    <scope>NUCLEOTIDE SEQUENCE</scope>
    <source>
        <strain evidence="5">SCIV0701</strain>
    </source>
</reference>
<dbReference type="Pfam" id="PF00395">
    <property type="entry name" value="SLH"/>
    <property type="match status" value="3"/>
</dbReference>
<dbReference type="EMBL" id="JANIPJ010000001">
    <property type="protein sequence ID" value="MCR2802423.1"/>
    <property type="molecule type" value="Genomic_DNA"/>
</dbReference>
<dbReference type="Gene3D" id="3.60.10.10">
    <property type="entry name" value="Endonuclease/exonuclease/phosphatase"/>
    <property type="match status" value="1"/>
</dbReference>
<sequence>MNRWRTSGRWTSAMLAALLAVGTTTGGSAPAARAATDNSNVVISQVYGGGGNNGATWKNDFIELYNPTDEAISLDGWQVQYASATAASWPTSGSNIHALTGTIPAGGYYLLQQAAGSGGTADLPTPDAIGTLTMGATNGKVRLINASSEVVDLVGFGSANEAESEATPVLSNSTAAIRLVLSGAGRGLDTNNNKSDFAVGAPDPRNSSYGSAVEAVTSSPAPGAVVLGTEVTLSTATPDAAIYYRIQPAGEYSLYKGPIAIMQDAVIEAYATKNGLTDSPVQAFAFIADSIMPILDARVLADGTAAIIEGIVTHKETSGGKNNLYVQDDTAGIIVRGANLEASVGDRIRASGKTLQYFGLAELEVETAGVSVIEPNAGVPEPMPITAASLGKENGEAFEGEYVEAGNVTAGASNAYNEFTVSDGEGGTMLIKSPLLETGKTYEAVRGVVTYSFNNYMLVPRSEYDVIERRLSVKASPSPTSFVQKGTAVTLTTPASGGAIYYTTGGSEPTAEAGQLYTTPIIISENTVVKAIVAKDGEISDVFEFGYTVQETYDELEIHDIQGASHVSPYEGHLVSGVQGVVTMRRPDGSWFIQAPEAEWDDLDATSEGILIAPAAAVIVSVGDLVTVGGTVQEAKEEGYADAKDLFTTRISATSVTVDQREQALPAPIVIGEDRVQPLTVIDNDGKATFDPDQDSLDFYESLEGMRLQVNDARIVGPFNYEIPVVPGHAMGTETTEAGGVILTGVDLNPQRILIAKEPSAKVKTGDKFTAPIIGVLSYDYSNYKIMPEALPDVEQSGNEREAASVTPAEDKLTIASFNIENFWNNPSSSETLRKERIAASIVDNLKSPDIVALIEVQDNNGSADDGTTDAKDSYEALIKAIEEQNGPTYLYTDIAPEDGKDGGEPGGNIRAGYLYNPERVKLVVAEGGKGDAVTGVEYGAKGLTLNPGRIDPTNEAFEASRKPLAAEFEFKGDRVVVIANHFNSKGGDEAPYGAVQPLPETLGSEAQRHKIAKIVHDFASSILQKNKKANVVVLGDLNDFQFSRTLDLTKGSIMENLVDALPVNERYSYIYQGNSQTLDHILVNKKLAKHARIDIVHINADFDRSQGRVSDHDPLLTQLDLKAKRAEDDYVPPLTPNPNPGPDPKPEKPDDEDGGAGEEKPPVKHTDVAGHWALESIGKAVRLGFIAGYGDGTFRPDNNATRAEFAVMLGKALGLEEEAAGTASFPDQDDIPSWARSFVALLAEEKVVGGYEDGTFRPMNQVSRTEMTVMLVRALGLDTTQYEGENTPFTDDEDIPSWSKPYIAAAFKAGLIQGMSGNRFVPDDKATRAEIVTILLRALEKLDTAAK</sequence>
<dbReference type="Pfam" id="PF03372">
    <property type="entry name" value="Exo_endo_phos"/>
    <property type="match status" value="1"/>
</dbReference>
<evidence type="ECO:0000259" key="3">
    <source>
        <dbReference type="PROSITE" id="PS51272"/>
    </source>
</evidence>
<keyword evidence="6" id="KW-1185">Reference proteome</keyword>
<proteinExistence type="predicted"/>
<dbReference type="InterPro" id="IPR005135">
    <property type="entry name" value="Endo/exonuclease/phosphatase"/>
</dbReference>
<dbReference type="Proteomes" id="UP001141950">
    <property type="component" value="Unassembled WGS sequence"/>
</dbReference>
<evidence type="ECO:0000256" key="2">
    <source>
        <dbReference type="SAM" id="SignalP"/>
    </source>
</evidence>
<feature type="domain" description="LTD" evidence="4">
    <location>
        <begin position="27"/>
        <end position="158"/>
    </location>
</feature>
<feature type="domain" description="SLH" evidence="3">
    <location>
        <begin position="1287"/>
        <end position="1348"/>
    </location>
</feature>
<dbReference type="Pfam" id="PF13290">
    <property type="entry name" value="CHB_HEX_C_1"/>
    <property type="match status" value="2"/>
</dbReference>
<feature type="region of interest" description="Disordered" evidence="1">
    <location>
        <begin position="1127"/>
        <end position="1166"/>
    </location>
</feature>
<gene>
    <name evidence="5" type="ORF">NQZ67_00890</name>
</gene>
<feature type="signal peptide" evidence="2">
    <location>
        <begin position="1"/>
        <end position="34"/>
    </location>
</feature>
<organism evidence="5 6">
    <name type="scientific">Paenibacillus soyae</name>
    <dbReference type="NCBI Taxonomy" id="2969249"/>
    <lineage>
        <taxon>Bacteria</taxon>
        <taxon>Bacillati</taxon>
        <taxon>Bacillota</taxon>
        <taxon>Bacilli</taxon>
        <taxon>Bacillales</taxon>
        <taxon>Paenibacillaceae</taxon>
        <taxon>Paenibacillus</taxon>
    </lineage>
</organism>
<feature type="domain" description="SLH" evidence="3">
    <location>
        <begin position="1225"/>
        <end position="1286"/>
    </location>
</feature>
<dbReference type="InterPro" id="IPR036691">
    <property type="entry name" value="Endo/exonu/phosph_ase_sf"/>
</dbReference>
<name>A0A9X2MIJ0_9BACL</name>
<comment type="caution">
    <text evidence="5">The sequence shown here is derived from an EMBL/GenBank/DDBJ whole genome shotgun (WGS) entry which is preliminary data.</text>
</comment>
<feature type="compositionally biased region" description="Pro residues" evidence="1">
    <location>
        <begin position="1134"/>
        <end position="1144"/>
    </location>
</feature>
<dbReference type="PANTHER" id="PTHR42834">
    <property type="entry name" value="ENDONUCLEASE/EXONUCLEASE/PHOSPHATASE FAMILY PROTEIN (AFU_ORTHOLOGUE AFUA_3G09210)"/>
    <property type="match status" value="1"/>
</dbReference>
<dbReference type="PANTHER" id="PTHR42834:SF1">
    <property type="entry name" value="ENDONUCLEASE_EXONUCLEASE_PHOSPHATASE FAMILY PROTEIN (AFU_ORTHOLOGUE AFUA_3G09210)"/>
    <property type="match status" value="1"/>
</dbReference>
<feature type="chain" id="PRO_5040893326" evidence="2">
    <location>
        <begin position="35"/>
        <end position="1348"/>
    </location>
</feature>